<name>A0AAD3SNS5_NEPGR</name>
<dbReference type="GO" id="GO:0003779">
    <property type="term" value="F:actin binding"/>
    <property type="evidence" value="ECO:0007669"/>
    <property type="project" value="InterPro"/>
</dbReference>
<evidence type="ECO:0000256" key="1">
    <source>
        <dbReference type="ARBA" id="ARBA00023054"/>
    </source>
</evidence>
<keyword evidence="6" id="KW-1185">Reference proteome</keyword>
<dbReference type="EMBL" id="BSYO01000013">
    <property type="protein sequence ID" value="GMH14125.1"/>
    <property type="molecule type" value="Genomic_DNA"/>
</dbReference>
<comment type="caution">
    <text evidence="5">The sequence shown here is derived from an EMBL/GenBank/DDBJ whole genome shotgun (WGS) entry which is preliminary data.</text>
</comment>
<dbReference type="AlphaFoldDB" id="A0AAD3SNS5"/>
<evidence type="ECO:0000313" key="6">
    <source>
        <dbReference type="Proteomes" id="UP001279734"/>
    </source>
</evidence>
<evidence type="ECO:0000259" key="4">
    <source>
        <dbReference type="PROSITE" id="PS51774"/>
    </source>
</evidence>
<feature type="coiled-coil region" evidence="3">
    <location>
        <begin position="201"/>
        <end position="235"/>
    </location>
</feature>
<comment type="similarity">
    <text evidence="2">Belongs to the NET family.</text>
</comment>
<dbReference type="InterPro" id="IPR011684">
    <property type="entry name" value="NAB"/>
</dbReference>
<evidence type="ECO:0000256" key="2">
    <source>
        <dbReference type="ARBA" id="ARBA00038006"/>
    </source>
</evidence>
<organism evidence="5 6">
    <name type="scientific">Nepenthes gracilis</name>
    <name type="common">Slender pitcher plant</name>
    <dbReference type="NCBI Taxonomy" id="150966"/>
    <lineage>
        <taxon>Eukaryota</taxon>
        <taxon>Viridiplantae</taxon>
        <taxon>Streptophyta</taxon>
        <taxon>Embryophyta</taxon>
        <taxon>Tracheophyta</taxon>
        <taxon>Spermatophyta</taxon>
        <taxon>Magnoliopsida</taxon>
        <taxon>eudicotyledons</taxon>
        <taxon>Gunneridae</taxon>
        <taxon>Pentapetalae</taxon>
        <taxon>Caryophyllales</taxon>
        <taxon>Nepenthaceae</taxon>
        <taxon>Nepenthes</taxon>
    </lineage>
</organism>
<dbReference type="PROSITE" id="PS51774">
    <property type="entry name" value="NAB"/>
    <property type="match status" value="1"/>
</dbReference>
<reference evidence="5" key="1">
    <citation type="submission" date="2023-05" db="EMBL/GenBank/DDBJ databases">
        <title>Nepenthes gracilis genome sequencing.</title>
        <authorList>
            <person name="Fukushima K."/>
        </authorList>
    </citation>
    <scope>NUCLEOTIDE SEQUENCE</scope>
    <source>
        <strain evidence="5">SING2019-196</strain>
    </source>
</reference>
<keyword evidence="1 3" id="KW-0175">Coiled coil</keyword>
<feature type="domain" description="NAB" evidence="4">
    <location>
        <begin position="24"/>
        <end position="107"/>
    </location>
</feature>
<dbReference type="PANTHER" id="PTHR32258:SF26">
    <property type="entry name" value="KINASE INTERACTING (KIP1-LIKE) FAMILY PROTEIN"/>
    <property type="match status" value="1"/>
</dbReference>
<gene>
    <name evidence="5" type="ORF">Nepgr_015966</name>
</gene>
<proteinExistence type="inferred from homology"/>
<evidence type="ECO:0000256" key="3">
    <source>
        <dbReference type="SAM" id="Coils"/>
    </source>
</evidence>
<dbReference type="Pfam" id="PF07765">
    <property type="entry name" value="KIP1"/>
    <property type="match status" value="1"/>
</dbReference>
<dbReference type="PANTHER" id="PTHR32258">
    <property type="entry name" value="PROTEIN NETWORKED 4A"/>
    <property type="match status" value="1"/>
</dbReference>
<accession>A0AAD3SNS5</accession>
<sequence length="362" mass="41264">MEDMEKKTTEQPKADPDDVGSFQILSNWHSHITCSSKPSWLLSTLADLDERIRILGVNAQEEEEADTFAQRAESYYRKRPQLLTLLQDLHNAYLSLANRFPQSLSRHHHHHPHIYDTDSHFETTGDARVDSDAESAISYQPQSSSSNYHLEIVSEHSNLDSIITKLVIKSVEYELMVHELSMRDRKFMEAWRKVELQKSLLEVLESERMILLNENAKLEYKVAALVEENKGLAAESVFMKRKTGELARCVLKMRDDHRVCLLCRKIEDLQGQIYGLEKRNKEYYDQLVSRRNQRPCLSCKEGEKGDSEGKHACGGYSGDGGSSSGRSGSKGGGASVRILKWWEHFKKYDFALCGPRSDAVGP</sequence>
<dbReference type="Proteomes" id="UP001279734">
    <property type="component" value="Unassembled WGS sequence"/>
</dbReference>
<dbReference type="InterPro" id="IPR051861">
    <property type="entry name" value="NET_actin-binding_domain"/>
</dbReference>
<evidence type="ECO:0000313" key="5">
    <source>
        <dbReference type="EMBL" id="GMH14125.1"/>
    </source>
</evidence>
<protein>
    <recommendedName>
        <fullName evidence="4">NAB domain-containing protein</fullName>
    </recommendedName>
</protein>